<dbReference type="AlphaFoldDB" id="A0A9N9BE87"/>
<proteinExistence type="predicted"/>
<name>A0A9N9BE87_9GLOM</name>
<reference evidence="1" key="1">
    <citation type="submission" date="2021-06" db="EMBL/GenBank/DDBJ databases">
        <authorList>
            <person name="Kallberg Y."/>
            <person name="Tangrot J."/>
            <person name="Rosling A."/>
        </authorList>
    </citation>
    <scope>NUCLEOTIDE SEQUENCE</scope>
    <source>
        <strain evidence="1">MT106</strain>
    </source>
</reference>
<dbReference type="Gene3D" id="3.30.420.10">
    <property type="entry name" value="Ribonuclease H-like superfamily/Ribonuclease H"/>
    <property type="match status" value="1"/>
</dbReference>
<organism evidence="1 2">
    <name type="scientific">Ambispora gerdemannii</name>
    <dbReference type="NCBI Taxonomy" id="144530"/>
    <lineage>
        <taxon>Eukaryota</taxon>
        <taxon>Fungi</taxon>
        <taxon>Fungi incertae sedis</taxon>
        <taxon>Mucoromycota</taxon>
        <taxon>Glomeromycotina</taxon>
        <taxon>Glomeromycetes</taxon>
        <taxon>Archaeosporales</taxon>
        <taxon>Ambisporaceae</taxon>
        <taxon>Ambispora</taxon>
    </lineage>
</organism>
<evidence type="ECO:0000313" key="2">
    <source>
        <dbReference type="Proteomes" id="UP000789831"/>
    </source>
</evidence>
<dbReference type="OrthoDB" id="2417635at2759"/>
<keyword evidence="2" id="KW-1185">Reference proteome</keyword>
<comment type="caution">
    <text evidence="1">The sequence shown here is derived from an EMBL/GenBank/DDBJ whole genome shotgun (WGS) entry which is preliminary data.</text>
</comment>
<gene>
    <name evidence="1" type="ORF">AGERDE_LOCUS7141</name>
</gene>
<evidence type="ECO:0000313" key="1">
    <source>
        <dbReference type="EMBL" id="CAG8560783.1"/>
    </source>
</evidence>
<accession>A0A9N9BE87</accession>
<dbReference type="Proteomes" id="UP000789831">
    <property type="component" value="Unassembled WGS sequence"/>
</dbReference>
<dbReference type="EMBL" id="CAJVPL010001239">
    <property type="protein sequence ID" value="CAG8560783.1"/>
    <property type="molecule type" value="Genomic_DNA"/>
</dbReference>
<protein>
    <submittedName>
        <fullName evidence="1">7508_t:CDS:1</fullName>
    </submittedName>
</protein>
<dbReference type="InterPro" id="IPR036397">
    <property type="entry name" value="RNaseH_sf"/>
</dbReference>
<dbReference type="GO" id="GO:0003676">
    <property type="term" value="F:nucleic acid binding"/>
    <property type="evidence" value="ECO:0007669"/>
    <property type="project" value="InterPro"/>
</dbReference>
<sequence>MHWGCFSWYGTGPLIALNGSATDNARSHTSNAASNFLKENKVRVLDWPAQSPIKNLWHEVKNAFRRKPNPSNLIDLERLVQEAWRDISPEFCCQLETYYSVYKIIEYCYNVNTNEVYIISLSQLPIEEEDPDYVPGGIDEEESNIDANGEIYTKFPASPIG</sequence>